<reference evidence="2 3" key="1">
    <citation type="journal article" date="2014" name="Nature">
        <title>An environmental bacterial taxon with a large and distinct metabolic repertoire.</title>
        <authorList>
            <person name="Wilson M.C."/>
            <person name="Mori T."/>
            <person name="Ruckert C."/>
            <person name="Uria A.R."/>
            <person name="Helf M.J."/>
            <person name="Takada K."/>
            <person name="Gernert C."/>
            <person name="Steffens U.A."/>
            <person name="Heycke N."/>
            <person name="Schmitt S."/>
            <person name="Rinke C."/>
            <person name="Helfrich E.J."/>
            <person name="Brachmann A.O."/>
            <person name="Gurgui C."/>
            <person name="Wakimoto T."/>
            <person name="Kracht M."/>
            <person name="Crusemann M."/>
            <person name="Hentschel U."/>
            <person name="Abe I."/>
            <person name="Matsunaga S."/>
            <person name="Kalinowski J."/>
            <person name="Takeyama H."/>
            <person name="Piel J."/>
        </authorList>
    </citation>
    <scope>NUCLEOTIDE SEQUENCE [LARGE SCALE GENOMIC DNA]</scope>
    <source>
        <strain evidence="3">TSY1</strain>
    </source>
</reference>
<organism evidence="2 3">
    <name type="scientific">Entotheonella factor</name>
    <dbReference type="NCBI Taxonomy" id="1429438"/>
    <lineage>
        <taxon>Bacteria</taxon>
        <taxon>Pseudomonadati</taxon>
        <taxon>Nitrospinota/Tectimicrobiota group</taxon>
        <taxon>Candidatus Tectimicrobiota</taxon>
        <taxon>Candidatus Entotheonellia</taxon>
        <taxon>Candidatus Entotheonellales</taxon>
        <taxon>Candidatus Entotheonellaceae</taxon>
        <taxon>Candidatus Entotheonella</taxon>
    </lineage>
</organism>
<protein>
    <recommendedName>
        <fullName evidence="1">NAD-dependent epimerase/dehydratase domain-containing protein</fullName>
    </recommendedName>
</protein>
<keyword evidence="3" id="KW-1185">Reference proteome</keyword>
<feature type="domain" description="NAD-dependent epimerase/dehydratase" evidence="1">
    <location>
        <begin position="3"/>
        <end position="266"/>
    </location>
</feature>
<evidence type="ECO:0000259" key="1">
    <source>
        <dbReference type="Pfam" id="PF01370"/>
    </source>
</evidence>
<dbReference type="PANTHER" id="PTHR43245:SF13">
    <property type="entry name" value="UDP-D-APIOSE_UDP-D-XYLOSE SYNTHASE 2"/>
    <property type="match status" value="1"/>
</dbReference>
<accession>W4LSK8</accession>
<dbReference type="EMBL" id="AZHW01000285">
    <property type="protein sequence ID" value="ETX00953.1"/>
    <property type="molecule type" value="Genomic_DNA"/>
</dbReference>
<proteinExistence type="predicted"/>
<evidence type="ECO:0000313" key="3">
    <source>
        <dbReference type="Proteomes" id="UP000019141"/>
    </source>
</evidence>
<dbReference type="PANTHER" id="PTHR43245">
    <property type="entry name" value="BIFUNCTIONAL POLYMYXIN RESISTANCE PROTEIN ARNA"/>
    <property type="match status" value="1"/>
</dbReference>
<dbReference type="Gene3D" id="3.40.50.720">
    <property type="entry name" value="NAD(P)-binding Rossmann-like Domain"/>
    <property type="match status" value="1"/>
</dbReference>
<name>W4LSK8_ENTF1</name>
<comment type="caution">
    <text evidence="2">The sequence shown here is derived from an EMBL/GenBank/DDBJ whole genome shotgun (WGS) entry which is preliminary data.</text>
</comment>
<dbReference type="Pfam" id="PF01370">
    <property type="entry name" value="Epimerase"/>
    <property type="match status" value="1"/>
</dbReference>
<dbReference type="Proteomes" id="UP000019141">
    <property type="component" value="Unassembled WGS sequence"/>
</dbReference>
<dbReference type="InterPro" id="IPR036291">
    <property type="entry name" value="NAD(P)-bd_dom_sf"/>
</dbReference>
<evidence type="ECO:0000313" key="2">
    <source>
        <dbReference type="EMBL" id="ETX00953.1"/>
    </source>
</evidence>
<dbReference type="InterPro" id="IPR050177">
    <property type="entry name" value="Lipid_A_modif_metabolic_enz"/>
</dbReference>
<dbReference type="SUPFAM" id="SSF51735">
    <property type="entry name" value="NAD(P)-binding Rossmann-fold domains"/>
    <property type="match status" value="1"/>
</dbReference>
<dbReference type="NCBIfam" id="NF008872">
    <property type="entry name" value="PRK11908.1"/>
    <property type="match status" value="1"/>
</dbReference>
<dbReference type="HOGENOM" id="CLU_007383_7_0_7"/>
<dbReference type="AlphaFoldDB" id="W4LSK8"/>
<sequence length="362" mass="41935">MKILLLGGGGFIGCHITQKLLQSTDHLVNCYDLFDARLQDSLGHSRFNYIHGDIRHDHTRVEKLIHDADVVVDLIAYANPSLYVSIPLDVFNLNFTENLKITEYCVTHQKRLIQFSTCEVYGKTVASLLQNQLPDHDNPAHAVFQEDNTAFILGPVNKHRWIYSCAKQLLERIIHAYGLEDRLNYTIIRPFNFIGPRIDFLPSEQEGNPRVFSHFLDALKTGEPMKLINGGHQRRTYTYIDDAVDCIVRIVENPNQVCDKEIFNIGSPDNEISIRDLAFKMRCIYKRRWWRGQTELPEPIEVSGETFYGEGYDDSDRRIPDITKAQQLLGWQPRYNLDQTLEYSMGYWFNGEEGTSWIPQFT</sequence>
<gene>
    <name evidence="2" type="ORF">ETSY1_09345</name>
</gene>
<dbReference type="InterPro" id="IPR001509">
    <property type="entry name" value="Epimerase_deHydtase"/>
</dbReference>